<proteinExistence type="predicted"/>
<feature type="non-terminal residue" evidence="2">
    <location>
        <position position="1"/>
    </location>
</feature>
<feature type="region of interest" description="Disordered" evidence="1">
    <location>
        <begin position="1"/>
        <end position="41"/>
    </location>
</feature>
<sequence>VKRSEDSSESEDDKLVSEDKGPEGNPTEAVVPKKKRAGKEKLEEVVKEKEKRKRIAVSELEKVTKKPRTQKNKGPKVVRKFVVHEEDDEETEEEPLTSK</sequence>
<dbReference type="AlphaFoldDB" id="A0A392SUC9"/>
<feature type="compositionally biased region" description="Basic residues" evidence="1">
    <location>
        <begin position="65"/>
        <end position="81"/>
    </location>
</feature>
<keyword evidence="3" id="KW-1185">Reference proteome</keyword>
<reference evidence="2 3" key="1">
    <citation type="journal article" date="2018" name="Front. Plant Sci.">
        <title>Red Clover (Trifolium pratense) and Zigzag Clover (T. medium) - A Picture of Genomic Similarities and Differences.</title>
        <authorList>
            <person name="Dluhosova J."/>
            <person name="Istvanek J."/>
            <person name="Nedelnik J."/>
            <person name="Repkova J."/>
        </authorList>
    </citation>
    <scope>NUCLEOTIDE SEQUENCE [LARGE SCALE GENOMIC DNA]</scope>
    <source>
        <strain evidence="3">cv. 10/8</strain>
        <tissue evidence="2">Leaf</tissue>
    </source>
</reference>
<evidence type="ECO:0000313" key="3">
    <source>
        <dbReference type="Proteomes" id="UP000265520"/>
    </source>
</evidence>
<evidence type="ECO:0000256" key="1">
    <source>
        <dbReference type="SAM" id="MobiDB-lite"/>
    </source>
</evidence>
<feature type="compositionally biased region" description="Basic and acidic residues" evidence="1">
    <location>
        <begin position="13"/>
        <end position="22"/>
    </location>
</feature>
<feature type="compositionally biased region" description="Acidic residues" evidence="1">
    <location>
        <begin position="85"/>
        <end position="99"/>
    </location>
</feature>
<dbReference type="EMBL" id="LXQA010433273">
    <property type="protein sequence ID" value="MCI51530.1"/>
    <property type="molecule type" value="Genomic_DNA"/>
</dbReference>
<evidence type="ECO:0000313" key="2">
    <source>
        <dbReference type="EMBL" id="MCI51530.1"/>
    </source>
</evidence>
<name>A0A392SUC9_9FABA</name>
<dbReference type="Proteomes" id="UP000265520">
    <property type="component" value="Unassembled WGS sequence"/>
</dbReference>
<feature type="non-terminal residue" evidence="2">
    <location>
        <position position="99"/>
    </location>
</feature>
<feature type="region of interest" description="Disordered" evidence="1">
    <location>
        <begin position="63"/>
        <end position="99"/>
    </location>
</feature>
<organism evidence="2 3">
    <name type="scientific">Trifolium medium</name>
    <dbReference type="NCBI Taxonomy" id="97028"/>
    <lineage>
        <taxon>Eukaryota</taxon>
        <taxon>Viridiplantae</taxon>
        <taxon>Streptophyta</taxon>
        <taxon>Embryophyta</taxon>
        <taxon>Tracheophyta</taxon>
        <taxon>Spermatophyta</taxon>
        <taxon>Magnoliopsida</taxon>
        <taxon>eudicotyledons</taxon>
        <taxon>Gunneridae</taxon>
        <taxon>Pentapetalae</taxon>
        <taxon>rosids</taxon>
        <taxon>fabids</taxon>
        <taxon>Fabales</taxon>
        <taxon>Fabaceae</taxon>
        <taxon>Papilionoideae</taxon>
        <taxon>50 kb inversion clade</taxon>
        <taxon>NPAAA clade</taxon>
        <taxon>Hologalegina</taxon>
        <taxon>IRL clade</taxon>
        <taxon>Trifolieae</taxon>
        <taxon>Trifolium</taxon>
    </lineage>
</organism>
<accession>A0A392SUC9</accession>
<protein>
    <submittedName>
        <fullName evidence="2">Uncharacterized protein</fullName>
    </submittedName>
</protein>
<comment type="caution">
    <text evidence="2">The sequence shown here is derived from an EMBL/GenBank/DDBJ whole genome shotgun (WGS) entry which is preliminary data.</text>
</comment>